<feature type="transmembrane region" description="Helical" evidence="1">
    <location>
        <begin position="21"/>
        <end position="37"/>
    </location>
</feature>
<organism evidence="3 4">
    <name type="scientific">Clostridium aromativorans</name>
    <dbReference type="NCBI Taxonomy" id="2836848"/>
    <lineage>
        <taxon>Bacteria</taxon>
        <taxon>Bacillati</taxon>
        <taxon>Bacillota</taxon>
        <taxon>Clostridia</taxon>
        <taxon>Eubacteriales</taxon>
        <taxon>Clostridiaceae</taxon>
        <taxon>Clostridium</taxon>
    </lineage>
</organism>
<keyword evidence="1" id="KW-0472">Membrane</keyword>
<accession>A0ABS8NAP3</accession>
<keyword evidence="1" id="KW-1133">Transmembrane helix</keyword>
<feature type="transmembrane region" description="Helical" evidence="1">
    <location>
        <begin position="106"/>
        <end position="124"/>
    </location>
</feature>
<proteinExistence type="predicted"/>
<dbReference type="Pfam" id="PF04892">
    <property type="entry name" value="VanZ"/>
    <property type="match status" value="1"/>
</dbReference>
<feature type="domain" description="VanZ-like" evidence="2">
    <location>
        <begin position="1"/>
        <end position="122"/>
    </location>
</feature>
<evidence type="ECO:0000313" key="3">
    <source>
        <dbReference type="EMBL" id="MCC9296731.1"/>
    </source>
</evidence>
<feature type="transmembrane region" description="Helical" evidence="1">
    <location>
        <begin position="74"/>
        <end position="94"/>
    </location>
</feature>
<keyword evidence="4" id="KW-1185">Reference proteome</keyword>
<comment type="caution">
    <text evidence="3">The sequence shown here is derived from an EMBL/GenBank/DDBJ whole genome shotgun (WGS) entry which is preliminary data.</text>
</comment>
<evidence type="ECO:0000256" key="1">
    <source>
        <dbReference type="SAM" id="Phobius"/>
    </source>
</evidence>
<evidence type="ECO:0000259" key="2">
    <source>
        <dbReference type="Pfam" id="PF04892"/>
    </source>
</evidence>
<name>A0ABS8NAP3_9CLOT</name>
<dbReference type="Proteomes" id="UP001165422">
    <property type="component" value="Unassembled WGS sequence"/>
</dbReference>
<evidence type="ECO:0000313" key="4">
    <source>
        <dbReference type="Proteomes" id="UP001165422"/>
    </source>
</evidence>
<gene>
    <name evidence="3" type="ORF">LN736_17995</name>
</gene>
<sequence length="131" mass="15059">MIIIFAFSNQKAVVSNDKSEFVIYIFQMLGIDLNSIFGNLANFVVRKVSHFLEYLILSVLIFNAGKENFKLKKLAAFSLSVIFLYSCSDEFHQLFVLGRTARMKDVIIDTAGGMVGFLICYYWYKKRAKEL</sequence>
<dbReference type="NCBIfam" id="NF037970">
    <property type="entry name" value="vanZ_1"/>
    <property type="match status" value="1"/>
</dbReference>
<keyword evidence="1" id="KW-0812">Transmembrane</keyword>
<dbReference type="EMBL" id="JAJJPB010000046">
    <property type="protein sequence ID" value="MCC9296731.1"/>
    <property type="molecule type" value="Genomic_DNA"/>
</dbReference>
<feature type="transmembrane region" description="Helical" evidence="1">
    <location>
        <begin position="43"/>
        <end position="62"/>
    </location>
</feature>
<reference evidence="3" key="1">
    <citation type="submission" date="2021-11" db="EMBL/GenBank/DDBJ databases">
        <authorList>
            <person name="Qingchun L."/>
            <person name="Dong Z."/>
            <person name="Zongwei Q."/>
            <person name="Jia Z."/>
            <person name="Duotao L."/>
        </authorList>
    </citation>
    <scope>NUCLEOTIDE SEQUENCE</scope>
    <source>
        <strain evidence="3">WLY-B-L2</strain>
    </source>
</reference>
<dbReference type="InterPro" id="IPR006976">
    <property type="entry name" value="VanZ-like"/>
</dbReference>
<protein>
    <submittedName>
        <fullName evidence="3">VanZ family protein</fullName>
    </submittedName>
</protein>